<dbReference type="InterPro" id="IPR007969">
    <property type="entry name" value="DUF732"/>
</dbReference>
<proteinExistence type="predicted"/>
<accession>V9XDH8</accession>
<dbReference type="Pfam" id="PF05305">
    <property type="entry name" value="DUF732"/>
    <property type="match status" value="1"/>
</dbReference>
<dbReference type="AlphaFoldDB" id="V9XDH8"/>
<protein>
    <recommendedName>
        <fullName evidence="1">DUF732 domain-containing protein</fullName>
    </recommendedName>
</protein>
<feature type="domain" description="DUF732" evidence="1">
    <location>
        <begin position="69"/>
        <end position="150"/>
    </location>
</feature>
<reference evidence="2 3" key="1">
    <citation type="journal article" date="2014" name="Genome Announc.">
        <title>Complete Genome of Rhodococcus pyridinivorans SB3094, a Methyl-Ethyl-Ketone-Degrading Bacterium Used for Bioaugmentation.</title>
        <authorList>
            <person name="Dueholm M.S."/>
            <person name="Albertsen M."/>
            <person name="D'Imperio S."/>
            <person name="Tale V.P."/>
            <person name="Lewis D."/>
            <person name="Nielsen P.H."/>
            <person name="Nielsen J.L."/>
        </authorList>
    </citation>
    <scope>NUCLEOTIDE SEQUENCE [LARGE SCALE GENOMIC DNA]</scope>
    <source>
        <strain evidence="2 3">SB3094</strain>
    </source>
</reference>
<evidence type="ECO:0000313" key="2">
    <source>
        <dbReference type="EMBL" id="AHD20055.1"/>
    </source>
</evidence>
<evidence type="ECO:0000313" key="3">
    <source>
        <dbReference type="Proteomes" id="UP000018781"/>
    </source>
</evidence>
<name>V9XDH8_9NOCA</name>
<gene>
    <name evidence="2" type="ORF">Y013_04935</name>
</gene>
<organism evidence="2 3">
    <name type="scientific">Rhodococcus pyridinivorans SB3094</name>
    <dbReference type="NCBI Taxonomy" id="1435356"/>
    <lineage>
        <taxon>Bacteria</taxon>
        <taxon>Bacillati</taxon>
        <taxon>Actinomycetota</taxon>
        <taxon>Actinomycetes</taxon>
        <taxon>Mycobacteriales</taxon>
        <taxon>Nocardiaceae</taxon>
        <taxon>Rhodococcus</taxon>
    </lineage>
</organism>
<dbReference type="Proteomes" id="UP000018781">
    <property type="component" value="Chromosome"/>
</dbReference>
<sequence length="150" mass="15632">MGRIIRGGNEHVAYRAAHHRIRRAGCAAIAALSGFFVSAACGSVTPTQDEAQAATSTTSVSPTSSTPPDARFLRVREALDASGLVADVTDDTVLAVVRGVCDQLRAGVPEHDVLVTLRPIAAYAAGASGSRMSADDAAARYLETAREEYC</sequence>
<dbReference type="KEGG" id="rpy:Y013_04935"/>
<dbReference type="EMBL" id="CP006996">
    <property type="protein sequence ID" value="AHD20055.1"/>
    <property type="molecule type" value="Genomic_DNA"/>
</dbReference>
<dbReference type="HOGENOM" id="CLU_1739129_0_0_11"/>
<dbReference type="eggNOG" id="ENOG5031FID">
    <property type="taxonomic scope" value="Bacteria"/>
</dbReference>
<evidence type="ECO:0000259" key="1">
    <source>
        <dbReference type="Pfam" id="PF05305"/>
    </source>
</evidence>
<dbReference type="PATRIC" id="fig|1435356.3.peg.980"/>